<dbReference type="PANTHER" id="PTHR38593">
    <property type="entry name" value="BLR2558 PROTEIN"/>
    <property type="match status" value="1"/>
</dbReference>
<keyword evidence="1" id="KW-1133">Transmembrane helix</keyword>
<dbReference type="Proteomes" id="UP000199515">
    <property type="component" value="Unassembled WGS sequence"/>
</dbReference>
<feature type="signal peptide" evidence="2">
    <location>
        <begin position="1"/>
        <end position="26"/>
    </location>
</feature>
<dbReference type="STRING" id="589385.SAMN05421504_101977"/>
<keyword evidence="2" id="KW-0732">Signal</keyword>
<organism evidence="4 5">
    <name type="scientific">Amycolatopsis xylanica</name>
    <dbReference type="NCBI Taxonomy" id="589385"/>
    <lineage>
        <taxon>Bacteria</taxon>
        <taxon>Bacillati</taxon>
        <taxon>Actinomycetota</taxon>
        <taxon>Actinomycetes</taxon>
        <taxon>Pseudonocardiales</taxon>
        <taxon>Pseudonocardiaceae</taxon>
        <taxon>Amycolatopsis</taxon>
    </lineage>
</organism>
<feature type="chain" id="PRO_5011547065" evidence="2">
    <location>
        <begin position="27"/>
        <end position="242"/>
    </location>
</feature>
<gene>
    <name evidence="4" type="ORF">SAMN05421504_101977</name>
</gene>
<dbReference type="AlphaFoldDB" id="A0A1H2URR3"/>
<protein>
    <submittedName>
        <fullName evidence="4">Predicted outer membrane protein</fullName>
    </submittedName>
</protein>
<evidence type="ECO:0000256" key="2">
    <source>
        <dbReference type="SAM" id="SignalP"/>
    </source>
</evidence>
<feature type="transmembrane region" description="Helical" evidence="1">
    <location>
        <begin position="205"/>
        <end position="226"/>
    </location>
</feature>
<dbReference type="OrthoDB" id="3674617at2"/>
<evidence type="ECO:0000259" key="3">
    <source>
        <dbReference type="Pfam" id="PF13628"/>
    </source>
</evidence>
<dbReference type="RefSeq" id="WP_091287039.1">
    <property type="nucleotide sequence ID" value="NZ_FNON01000001.1"/>
</dbReference>
<dbReference type="PANTHER" id="PTHR38593:SF1">
    <property type="entry name" value="BLR2558 PROTEIN"/>
    <property type="match status" value="1"/>
</dbReference>
<evidence type="ECO:0000313" key="4">
    <source>
        <dbReference type="EMBL" id="SDW58782.1"/>
    </source>
</evidence>
<reference evidence="4 5" key="1">
    <citation type="submission" date="2016-10" db="EMBL/GenBank/DDBJ databases">
        <authorList>
            <person name="de Groot N.N."/>
        </authorList>
    </citation>
    <scope>NUCLEOTIDE SEQUENCE [LARGE SCALE GENOMIC DNA]</scope>
    <source>
        <strain evidence="4 5">CPCC 202699</strain>
    </source>
</reference>
<dbReference type="InterPro" id="IPR025419">
    <property type="entry name" value="DUF4142"/>
</dbReference>
<name>A0A1H2URR3_9PSEU</name>
<sequence length="242" mass="26202">MRSVSERLRAAAVLLVLLVLGQFALAAIAGAQQAQPVTSTDETLIVKVRLAGLWEMPAGNWARTRGASPRVKEVGMSIMVDHGRLDVQDRALAAELGIGLPDRPTAEQQGWLDEMQNARTPAEFDRIFVNRLRAAHGVIFSAIAQIRAGTRNDRIRAFATTANQAVLRHITLLESTGLAEFDALPQPQLSSVPASAALDLKATDIITVVVLALLLGGATVLLLWLIRNSRTRLKLRPGELNE</sequence>
<dbReference type="Pfam" id="PF13628">
    <property type="entry name" value="DUF4142"/>
    <property type="match status" value="1"/>
</dbReference>
<accession>A0A1H2URR3</accession>
<keyword evidence="5" id="KW-1185">Reference proteome</keyword>
<keyword evidence="1" id="KW-0812">Transmembrane</keyword>
<feature type="domain" description="DUF4142" evidence="3">
    <location>
        <begin position="40"/>
        <end position="171"/>
    </location>
</feature>
<dbReference type="EMBL" id="FNON01000001">
    <property type="protein sequence ID" value="SDW58782.1"/>
    <property type="molecule type" value="Genomic_DNA"/>
</dbReference>
<keyword evidence="1" id="KW-0472">Membrane</keyword>
<evidence type="ECO:0000256" key="1">
    <source>
        <dbReference type="SAM" id="Phobius"/>
    </source>
</evidence>
<proteinExistence type="predicted"/>
<evidence type="ECO:0000313" key="5">
    <source>
        <dbReference type="Proteomes" id="UP000199515"/>
    </source>
</evidence>